<name>A0A2R6A789_9ARCH</name>
<reference evidence="1 2" key="1">
    <citation type="submission" date="2017-04" db="EMBL/GenBank/DDBJ databases">
        <title>Novel microbial lineages endemic to geothermal iron-oxide mats fill important gaps in the evolutionary history of Archaea.</title>
        <authorList>
            <person name="Jay Z.J."/>
            <person name="Beam J.P."/>
            <person name="Dlakic M."/>
            <person name="Rusch D.B."/>
            <person name="Kozubal M.A."/>
            <person name="Inskeep W.P."/>
        </authorList>
    </citation>
    <scope>NUCLEOTIDE SEQUENCE [LARGE SCALE GENOMIC DNA]</scope>
    <source>
        <strain evidence="1">BE_D</strain>
    </source>
</reference>
<feature type="non-terminal residue" evidence="1">
    <location>
        <position position="1"/>
    </location>
</feature>
<dbReference type="EMBL" id="NEXD01000168">
    <property type="protein sequence ID" value="PSN82244.1"/>
    <property type="molecule type" value="Genomic_DNA"/>
</dbReference>
<dbReference type="AlphaFoldDB" id="A0A2R6A789"/>
<sequence length="170" mass="18019">VVAQLLAPILNTHVGVATADKNGAAVFSLSSFGVGIPNGTYPVELQDYYASGAYVPKVVAYYKATPSFGVQDIYNGYNTFGYVGDTLLLDGLASDLFGSFPSAFQATSVTFTSAANGYSVTVTKDANGNPISKEFYGSDVNGDFSFNIRHLVNTSITRSTSSFQLCQVEK</sequence>
<proteinExistence type="predicted"/>
<protein>
    <submittedName>
        <fullName evidence="1">Uncharacterized protein</fullName>
    </submittedName>
</protein>
<accession>A0A2R6A789</accession>
<evidence type="ECO:0000313" key="1">
    <source>
        <dbReference type="EMBL" id="PSN82244.1"/>
    </source>
</evidence>
<organism evidence="1 2">
    <name type="scientific">Candidatus Marsarchaeota G1 archaeon BE_D</name>
    <dbReference type="NCBI Taxonomy" id="1978156"/>
    <lineage>
        <taxon>Archaea</taxon>
        <taxon>Candidatus Marsarchaeota</taxon>
        <taxon>Candidatus Marsarchaeota group 1</taxon>
    </lineage>
</organism>
<evidence type="ECO:0000313" key="2">
    <source>
        <dbReference type="Proteomes" id="UP000240569"/>
    </source>
</evidence>
<dbReference type="Proteomes" id="UP000240569">
    <property type="component" value="Unassembled WGS sequence"/>
</dbReference>
<gene>
    <name evidence="1" type="ORF">B9Q02_11935</name>
</gene>
<comment type="caution">
    <text evidence="1">The sequence shown here is derived from an EMBL/GenBank/DDBJ whole genome shotgun (WGS) entry which is preliminary data.</text>
</comment>